<evidence type="ECO:0000256" key="6">
    <source>
        <dbReference type="ARBA" id="ARBA00022840"/>
    </source>
</evidence>
<dbReference type="InterPro" id="IPR027417">
    <property type="entry name" value="P-loop_NTPase"/>
</dbReference>
<dbReference type="SUPFAM" id="SSF52540">
    <property type="entry name" value="P-loop containing nucleoside triphosphate hydrolases"/>
    <property type="match status" value="1"/>
</dbReference>
<comment type="catalytic activity">
    <reaction evidence="10">
        <text>ATP + H2O = ADP + phosphate + H(+)</text>
        <dbReference type="Rhea" id="RHEA:13065"/>
        <dbReference type="ChEBI" id="CHEBI:15377"/>
        <dbReference type="ChEBI" id="CHEBI:15378"/>
        <dbReference type="ChEBI" id="CHEBI:30616"/>
        <dbReference type="ChEBI" id="CHEBI:43474"/>
        <dbReference type="ChEBI" id="CHEBI:456216"/>
        <dbReference type="EC" id="5.6.2.3"/>
    </reaction>
</comment>
<evidence type="ECO:0000256" key="9">
    <source>
        <dbReference type="ARBA" id="ARBA00044969"/>
    </source>
</evidence>
<keyword evidence="8" id="KW-0413">Isomerase</keyword>
<dbReference type="InterPro" id="IPR016136">
    <property type="entry name" value="DNA_helicase_N/primase_C"/>
</dbReference>
<dbReference type="EC" id="5.6.2.3" evidence="9"/>
<comment type="similarity">
    <text evidence="1">Belongs to the helicase family. DnaB subfamily.</text>
</comment>
<evidence type="ECO:0000256" key="8">
    <source>
        <dbReference type="ARBA" id="ARBA00023235"/>
    </source>
</evidence>
<protein>
    <recommendedName>
        <fullName evidence="9">DNA 5'-3' helicase</fullName>
        <ecNumber evidence="9">5.6.2.3</ecNumber>
    </recommendedName>
</protein>
<evidence type="ECO:0000259" key="11">
    <source>
        <dbReference type="PROSITE" id="PS51199"/>
    </source>
</evidence>
<reference evidence="12" key="1">
    <citation type="submission" date="2020-10" db="EMBL/GenBank/DDBJ databases">
        <authorList>
            <person name="Gilroy R."/>
        </authorList>
    </citation>
    <scope>NUCLEOTIDE SEQUENCE</scope>
    <source>
        <strain evidence="12">F6-4510</strain>
    </source>
</reference>
<reference evidence="12" key="2">
    <citation type="journal article" date="2021" name="PeerJ">
        <title>Extensive microbial diversity within the chicken gut microbiome revealed by metagenomics and culture.</title>
        <authorList>
            <person name="Gilroy R."/>
            <person name="Ravi A."/>
            <person name="Getino M."/>
            <person name="Pursley I."/>
            <person name="Horton D.L."/>
            <person name="Alikhan N.F."/>
            <person name="Baker D."/>
            <person name="Gharbi K."/>
            <person name="Hall N."/>
            <person name="Watson M."/>
            <person name="Adriaenssens E.M."/>
            <person name="Foster-Nyarko E."/>
            <person name="Jarju S."/>
            <person name="Secka A."/>
            <person name="Antonio M."/>
            <person name="Oren A."/>
            <person name="Chaudhuri R.R."/>
            <person name="La Ragione R."/>
            <person name="Hildebrand F."/>
            <person name="Pallen M.J."/>
        </authorList>
    </citation>
    <scope>NUCLEOTIDE SEQUENCE</scope>
    <source>
        <strain evidence="12">F6-4510</strain>
    </source>
</reference>
<accession>A0A9D9H378</accession>
<dbReference type="Gene3D" id="1.10.860.10">
    <property type="entry name" value="DNAb Helicase, Chain A"/>
    <property type="match status" value="1"/>
</dbReference>
<dbReference type="PANTHER" id="PTHR30153">
    <property type="entry name" value="REPLICATIVE DNA HELICASE DNAB"/>
    <property type="match status" value="1"/>
</dbReference>
<name>A0A9D9H378_9FIRM</name>
<dbReference type="InterPro" id="IPR007694">
    <property type="entry name" value="DNA_helicase_DnaB-like_C"/>
</dbReference>
<dbReference type="GO" id="GO:0005524">
    <property type="term" value="F:ATP binding"/>
    <property type="evidence" value="ECO:0007669"/>
    <property type="project" value="UniProtKB-KW"/>
</dbReference>
<evidence type="ECO:0000256" key="2">
    <source>
        <dbReference type="ARBA" id="ARBA00022705"/>
    </source>
</evidence>
<dbReference type="EMBL" id="JADIMX010000065">
    <property type="protein sequence ID" value="MBO8434344.1"/>
    <property type="molecule type" value="Genomic_DNA"/>
</dbReference>
<keyword evidence="3" id="KW-0547">Nucleotide-binding</keyword>
<keyword evidence="7" id="KW-0238">DNA-binding</keyword>
<dbReference type="Gene3D" id="3.40.50.300">
    <property type="entry name" value="P-loop containing nucleotide triphosphate hydrolases"/>
    <property type="match status" value="1"/>
</dbReference>
<feature type="domain" description="SF4 helicase" evidence="11">
    <location>
        <begin position="178"/>
        <end position="452"/>
    </location>
</feature>
<evidence type="ECO:0000256" key="3">
    <source>
        <dbReference type="ARBA" id="ARBA00022741"/>
    </source>
</evidence>
<keyword evidence="5" id="KW-0347">Helicase</keyword>
<evidence type="ECO:0000256" key="10">
    <source>
        <dbReference type="ARBA" id="ARBA00048954"/>
    </source>
</evidence>
<dbReference type="GO" id="GO:0003677">
    <property type="term" value="F:DNA binding"/>
    <property type="evidence" value="ECO:0007669"/>
    <property type="project" value="UniProtKB-KW"/>
</dbReference>
<dbReference type="PANTHER" id="PTHR30153:SF2">
    <property type="entry name" value="REPLICATIVE DNA HELICASE"/>
    <property type="match status" value="1"/>
</dbReference>
<evidence type="ECO:0000256" key="5">
    <source>
        <dbReference type="ARBA" id="ARBA00022806"/>
    </source>
</evidence>
<proteinExistence type="inferred from homology"/>
<dbReference type="Pfam" id="PF03796">
    <property type="entry name" value="DnaB_C"/>
    <property type="match status" value="1"/>
</dbReference>
<dbReference type="GO" id="GO:0006260">
    <property type="term" value="P:DNA replication"/>
    <property type="evidence" value="ECO:0007669"/>
    <property type="project" value="UniProtKB-KW"/>
</dbReference>
<evidence type="ECO:0000313" key="12">
    <source>
        <dbReference type="EMBL" id="MBO8434344.1"/>
    </source>
</evidence>
<comment type="caution">
    <text evidence="12">The sequence shown here is derived from an EMBL/GenBank/DDBJ whole genome shotgun (WGS) entry which is preliminary data.</text>
</comment>
<sequence length="452" mass="50621">MVHIINNPTSERSLLSLCLNNADLLVEVEGAEVFSQHFTIPAHRHIFTAMMYLYSKGITPTPISIIEVITDKKAKEEIEEFGGLSYIEDMTLMDIDKSNLKIFCQKIKQTYARKEIYDICESTKNFMLSDESETLNPSELVGMVESKITEIACNTVNENGVHKMGTGLKERLEERAKRPTLVAGLEVGWEICDRVTNGGQAGDLIIVCARAKMGKSVVLTTWAKKFSVEDELPVLYIDTEMTSEEQEDRIVSMITKIPVHEIVTGLFAIDTEEGTAKEKIAKIKDAIDLINKSPYYHVYMPNFSSEKVVSLAKQYKSKYNIQALFFDYIKVPASGSSTLNSMKEYQALGFFTSTLKDLAGILKIPVYSAVQENRNDEKGTEKGAGNVAGSDRILQLATKLMFLYAKTDEQIARDSVLLGNRQLKIAYQRNGESDVAPINLQFDNKIVTIKEV</sequence>
<evidence type="ECO:0000313" key="13">
    <source>
        <dbReference type="Proteomes" id="UP000823611"/>
    </source>
</evidence>
<keyword evidence="6" id="KW-0067">ATP-binding</keyword>
<dbReference type="InterPro" id="IPR036185">
    <property type="entry name" value="DNA_heli_DnaB-like_N_sf"/>
</dbReference>
<evidence type="ECO:0000256" key="7">
    <source>
        <dbReference type="ARBA" id="ARBA00023125"/>
    </source>
</evidence>
<keyword evidence="4" id="KW-0378">Hydrolase</keyword>
<dbReference type="GO" id="GO:0016787">
    <property type="term" value="F:hydrolase activity"/>
    <property type="evidence" value="ECO:0007669"/>
    <property type="project" value="UniProtKB-KW"/>
</dbReference>
<dbReference type="Proteomes" id="UP000823611">
    <property type="component" value="Unassembled WGS sequence"/>
</dbReference>
<evidence type="ECO:0000256" key="1">
    <source>
        <dbReference type="ARBA" id="ARBA00008428"/>
    </source>
</evidence>
<dbReference type="GO" id="GO:0043139">
    <property type="term" value="F:5'-3' DNA helicase activity"/>
    <property type="evidence" value="ECO:0007669"/>
    <property type="project" value="UniProtKB-EC"/>
</dbReference>
<dbReference type="PROSITE" id="PS51199">
    <property type="entry name" value="SF4_HELICASE"/>
    <property type="match status" value="1"/>
</dbReference>
<dbReference type="AlphaFoldDB" id="A0A9D9H378"/>
<dbReference type="SUPFAM" id="SSF48024">
    <property type="entry name" value="N-terminal domain of DnaB helicase"/>
    <property type="match status" value="1"/>
</dbReference>
<keyword evidence="2" id="KW-0235">DNA replication</keyword>
<dbReference type="InterPro" id="IPR007693">
    <property type="entry name" value="DNA_helicase_DnaB-like_N"/>
</dbReference>
<organism evidence="12 13">
    <name type="scientific">Candidatus Fimicola merdigallinarum</name>
    <dbReference type="NCBI Taxonomy" id="2840819"/>
    <lineage>
        <taxon>Bacteria</taxon>
        <taxon>Bacillati</taxon>
        <taxon>Bacillota</taxon>
        <taxon>Clostridia</taxon>
        <taxon>Lachnospirales</taxon>
        <taxon>Lachnospiraceae</taxon>
        <taxon>Lachnospiraceae incertae sedis</taxon>
        <taxon>Candidatus Fimicola</taxon>
    </lineage>
</organism>
<dbReference type="GO" id="GO:0005829">
    <property type="term" value="C:cytosol"/>
    <property type="evidence" value="ECO:0007669"/>
    <property type="project" value="TreeGrafter"/>
</dbReference>
<dbReference type="Pfam" id="PF00772">
    <property type="entry name" value="DnaB"/>
    <property type="match status" value="1"/>
</dbReference>
<gene>
    <name evidence="12" type="ORF">IAC55_03360</name>
</gene>
<evidence type="ECO:0000256" key="4">
    <source>
        <dbReference type="ARBA" id="ARBA00022801"/>
    </source>
</evidence>